<organism evidence="11 12">
    <name type="scientific">Oryzias sinensis</name>
    <name type="common">Chinese medaka</name>
    <dbReference type="NCBI Taxonomy" id="183150"/>
    <lineage>
        <taxon>Eukaryota</taxon>
        <taxon>Metazoa</taxon>
        <taxon>Chordata</taxon>
        <taxon>Craniata</taxon>
        <taxon>Vertebrata</taxon>
        <taxon>Euteleostomi</taxon>
        <taxon>Actinopterygii</taxon>
        <taxon>Neopterygii</taxon>
        <taxon>Teleostei</taxon>
        <taxon>Neoteleostei</taxon>
        <taxon>Acanthomorphata</taxon>
        <taxon>Ovalentaria</taxon>
        <taxon>Atherinomorphae</taxon>
        <taxon>Beloniformes</taxon>
        <taxon>Adrianichthyidae</taxon>
        <taxon>Oryziinae</taxon>
        <taxon>Oryzias</taxon>
    </lineage>
</organism>
<feature type="region of interest" description="Disordered" evidence="9">
    <location>
        <begin position="255"/>
        <end position="309"/>
    </location>
</feature>
<dbReference type="PANTHER" id="PTHR23334:SF5">
    <property type="entry name" value="CCAAT_ENHANCER-BINDING PROTEIN ALPHA"/>
    <property type="match status" value="1"/>
</dbReference>
<evidence type="ECO:0000256" key="1">
    <source>
        <dbReference type="ARBA" id="ARBA00004123"/>
    </source>
</evidence>
<evidence type="ECO:0000256" key="9">
    <source>
        <dbReference type="SAM" id="MobiDB-lite"/>
    </source>
</evidence>
<protein>
    <submittedName>
        <fullName evidence="11">CCAAT enhancer binding protein alpha</fullName>
    </submittedName>
</protein>
<accession>A0A8C7XYX1</accession>
<comment type="subcellular location">
    <subcellularLocation>
        <location evidence="1">Nucleus</location>
    </subcellularLocation>
</comment>
<dbReference type="PANTHER" id="PTHR23334">
    <property type="entry name" value="CCAAT/ENHANCER BINDING PROTEIN"/>
    <property type="match status" value="1"/>
</dbReference>
<dbReference type="InterPro" id="IPR031106">
    <property type="entry name" value="C/EBP"/>
</dbReference>
<dbReference type="GO" id="GO:0060215">
    <property type="term" value="P:primitive hemopoiesis"/>
    <property type="evidence" value="ECO:0007669"/>
    <property type="project" value="Ensembl"/>
</dbReference>
<feature type="compositionally biased region" description="Low complexity" evidence="9">
    <location>
        <begin position="227"/>
        <end position="241"/>
    </location>
</feature>
<dbReference type="Proteomes" id="UP000694383">
    <property type="component" value="Unplaced"/>
</dbReference>
<feature type="region of interest" description="Disordered" evidence="9">
    <location>
        <begin position="211"/>
        <end position="241"/>
    </location>
</feature>
<evidence type="ECO:0000256" key="4">
    <source>
        <dbReference type="ARBA" id="ARBA00023125"/>
    </source>
</evidence>
<name>A0A8C7XYX1_9TELE</name>
<evidence type="ECO:0000313" key="12">
    <source>
        <dbReference type="Proteomes" id="UP000694383"/>
    </source>
</evidence>
<dbReference type="GO" id="GO:0001889">
    <property type="term" value="P:liver development"/>
    <property type="evidence" value="ECO:0007669"/>
    <property type="project" value="Ensembl"/>
</dbReference>
<evidence type="ECO:0000256" key="2">
    <source>
        <dbReference type="ARBA" id="ARBA00006951"/>
    </source>
</evidence>
<dbReference type="GO" id="GO:0001228">
    <property type="term" value="F:DNA-binding transcription activator activity, RNA polymerase II-specific"/>
    <property type="evidence" value="ECO:0007669"/>
    <property type="project" value="Ensembl"/>
</dbReference>
<dbReference type="CDD" id="cd14712">
    <property type="entry name" value="bZIP_CEBPB"/>
    <property type="match status" value="1"/>
</dbReference>
<evidence type="ECO:0000259" key="10">
    <source>
        <dbReference type="PROSITE" id="PS50217"/>
    </source>
</evidence>
<dbReference type="GO" id="GO:0045650">
    <property type="term" value="P:negative regulation of macrophage differentiation"/>
    <property type="evidence" value="ECO:0007669"/>
    <property type="project" value="Ensembl"/>
</dbReference>
<keyword evidence="5" id="KW-0010">Activator</keyword>
<reference evidence="11" key="2">
    <citation type="submission" date="2025-09" db="UniProtKB">
        <authorList>
            <consortium name="Ensembl"/>
        </authorList>
    </citation>
    <scope>IDENTIFICATION</scope>
</reference>
<evidence type="ECO:0000256" key="5">
    <source>
        <dbReference type="ARBA" id="ARBA00023159"/>
    </source>
</evidence>
<evidence type="ECO:0000256" key="3">
    <source>
        <dbReference type="ARBA" id="ARBA00023015"/>
    </source>
</evidence>
<dbReference type="Pfam" id="PF07716">
    <property type="entry name" value="bZIP_2"/>
    <property type="match status" value="1"/>
</dbReference>
<dbReference type="GO" id="GO:0005634">
    <property type="term" value="C:nucleus"/>
    <property type="evidence" value="ECO:0007669"/>
    <property type="project" value="UniProtKB-SubCell"/>
</dbReference>
<dbReference type="InterPro" id="IPR004827">
    <property type="entry name" value="bZIP"/>
</dbReference>
<dbReference type="AlphaFoldDB" id="A0A8C7XYX1"/>
<dbReference type="PROSITE" id="PS50217">
    <property type="entry name" value="BZIP"/>
    <property type="match status" value="1"/>
</dbReference>
<dbReference type="SMART" id="SM00338">
    <property type="entry name" value="BRLZ"/>
    <property type="match status" value="1"/>
</dbReference>
<evidence type="ECO:0000256" key="8">
    <source>
        <dbReference type="SAM" id="Coils"/>
    </source>
</evidence>
<feature type="compositionally biased region" description="Basic residues" evidence="9">
    <location>
        <begin position="272"/>
        <end position="282"/>
    </location>
</feature>
<keyword evidence="12" id="KW-1185">Reference proteome</keyword>
<dbReference type="SUPFAM" id="SSF57959">
    <property type="entry name" value="Leucine zipper domain"/>
    <property type="match status" value="1"/>
</dbReference>
<dbReference type="FunFam" id="1.20.5.170:FF:000028">
    <property type="entry name" value="CCAAT/enhancer-binding protein beta"/>
    <property type="match status" value="1"/>
</dbReference>
<keyword evidence="4" id="KW-0238">DNA-binding</keyword>
<evidence type="ECO:0000256" key="7">
    <source>
        <dbReference type="ARBA" id="ARBA00023242"/>
    </source>
</evidence>
<evidence type="ECO:0000313" key="11">
    <source>
        <dbReference type="Ensembl" id="ENSOSIP00000019790.1"/>
    </source>
</evidence>
<keyword evidence="8" id="KW-0175">Coiled coil</keyword>
<dbReference type="GO" id="GO:0060216">
    <property type="term" value="P:definitive hemopoiesis"/>
    <property type="evidence" value="ECO:0007669"/>
    <property type="project" value="Ensembl"/>
</dbReference>
<proteinExistence type="inferred from homology"/>
<feature type="coiled-coil region" evidence="8">
    <location>
        <begin position="324"/>
        <end position="365"/>
    </location>
</feature>
<keyword evidence="3" id="KW-0805">Transcription regulation</keyword>
<dbReference type="GeneTree" id="ENSGT00940000162646"/>
<dbReference type="GO" id="GO:0000978">
    <property type="term" value="F:RNA polymerase II cis-regulatory region sequence-specific DNA binding"/>
    <property type="evidence" value="ECO:0007669"/>
    <property type="project" value="Ensembl"/>
</dbReference>
<dbReference type="Gene3D" id="1.20.5.170">
    <property type="match status" value="1"/>
</dbReference>
<sequence>MSLKLRLSLAVGRSAVGGGAGAAGAGGRLHVVGQVVGVLQEEVFEHAQLLAEQLDLGLQPLVLLLQLVDALLRVQRLLLAAHAALLHRQVVALAPLPVLLAVLVCRGLLHLARGEGLAARAGRVGWEIGDTETSIDLSAYIDPAAFNDDFLADLFHHSARQDKLKLMSGEYEQCGGAPQQLYMSNYMESKLEPLYEHNPPRLRPVAIKQEPRDDDELSGGMPPTYPHPQQYPSQPQQPQMPHLQYQIAHCAQTTMHLQPGHPTPPPTPVPSPHHHHHHHHGHAQQGSMKLLEQRGGKSKKHVDKSSPEYRLRRERNNVAVRKSRDKAKLRNMETQQKVVELSADNERLRRRVEHLTRELDTLRGIFRQLPDGSFKPLS</sequence>
<reference evidence="11" key="1">
    <citation type="submission" date="2025-08" db="UniProtKB">
        <authorList>
            <consortium name="Ensembl"/>
        </authorList>
    </citation>
    <scope>IDENTIFICATION</scope>
</reference>
<feature type="domain" description="BZIP" evidence="10">
    <location>
        <begin position="306"/>
        <end position="369"/>
    </location>
</feature>
<dbReference type="GO" id="GO:0035701">
    <property type="term" value="P:hematopoietic stem cell migration"/>
    <property type="evidence" value="ECO:0007669"/>
    <property type="project" value="Ensembl"/>
</dbReference>
<dbReference type="Ensembl" id="ENSOSIT00000020905.1">
    <property type="protein sequence ID" value="ENSOSIP00000019790.1"/>
    <property type="gene ID" value="ENSOSIG00000010639.1"/>
</dbReference>
<dbReference type="GO" id="GO:0030223">
    <property type="term" value="P:neutrophil differentiation"/>
    <property type="evidence" value="ECO:0007669"/>
    <property type="project" value="Ensembl"/>
</dbReference>
<keyword evidence="6" id="KW-0804">Transcription</keyword>
<dbReference type="GO" id="GO:0006351">
    <property type="term" value="P:DNA-templated transcription"/>
    <property type="evidence" value="ECO:0007669"/>
    <property type="project" value="InterPro"/>
</dbReference>
<feature type="compositionally biased region" description="Pro residues" evidence="9">
    <location>
        <begin position="261"/>
        <end position="271"/>
    </location>
</feature>
<evidence type="ECO:0000256" key="6">
    <source>
        <dbReference type="ARBA" id="ARBA00023163"/>
    </source>
</evidence>
<comment type="similarity">
    <text evidence="2">Belongs to the bZIP family. C/EBP subfamily.</text>
</comment>
<keyword evidence="7" id="KW-0539">Nucleus</keyword>
<dbReference type="InterPro" id="IPR046347">
    <property type="entry name" value="bZIP_sf"/>
</dbReference>